<reference evidence="2 3" key="1">
    <citation type="submission" date="2018-03" db="EMBL/GenBank/DDBJ databases">
        <title>Genome sequence of Clostridium vincentii DSM 10228.</title>
        <authorList>
            <person name="Poehlein A."/>
            <person name="Daniel R."/>
        </authorList>
    </citation>
    <scope>NUCLEOTIDE SEQUENCE [LARGE SCALE GENOMIC DNA]</scope>
    <source>
        <strain evidence="2 3">DSM 10228</strain>
    </source>
</reference>
<proteinExistence type="predicted"/>
<organism evidence="2 3">
    <name type="scientific">Clostridium vincentii</name>
    <dbReference type="NCBI Taxonomy" id="52704"/>
    <lineage>
        <taxon>Bacteria</taxon>
        <taxon>Bacillati</taxon>
        <taxon>Bacillota</taxon>
        <taxon>Clostridia</taxon>
        <taxon>Eubacteriales</taxon>
        <taxon>Clostridiaceae</taxon>
        <taxon>Clostridium</taxon>
    </lineage>
</organism>
<dbReference type="AlphaFoldDB" id="A0A2T0BFA8"/>
<evidence type="ECO:0000313" key="3">
    <source>
        <dbReference type="Proteomes" id="UP000239471"/>
    </source>
</evidence>
<comment type="caution">
    <text evidence="2">The sequence shown here is derived from an EMBL/GenBank/DDBJ whole genome shotgun (WGS) entry which is preliminary data.</text>
</comment>
<feature type="region of interest" description="Disordered" evidence="1">
    <location>
        <begin position="1"/>
        <end position="56"/>
    </location>
</feature>
<feature type="compositionally biased region" description="Basic and acidic residues" evidence="1">
    <location>
        <begin position="1"/>
        <end position="11"/>
    </location>
</feature>
<dbReference type="Proteomes" id="UP000239471">
    <property type="component" value="Unassembled WGS sequence"/>
</dbReference>
<dbReference type="EMBL" id="PVXQ01000015">
    <property type="protein sequence ID" value="PRR82548.1"/>
    <property type="molecule type" value="Genomic_DNA"/>
</dbReference>
<evidence type="ECO:0000256" key="1">
    <source>
        <dbReference type="SAM" id="MobiDB-lite"/>
    </source>
</evidence>
<accession>A0A2T0BFA8</accession>
<keyword evidence="3" id="KW-1185">Reference proteome</keyword>
<gene>
    <name evidence="2" type="ORF">CLVI_16830</name>
</gene>
<protein>
    <submittedName>
        <fullName evidence="2">Uncharacterized protein</fullName>
    </submittedName>
</protein>
<name>A0A2T0BFA8_9CLOT</name>
<sequence length="56" mass="6167">MIIKNESDSHEPIISNTLDQTKELDPKGTGPLTEHYEVPGFAGVGNRKKATDYSVH</sequence>
<dbReference type="RefSeq" id="WP_170065628.1">
    <property type="nucleotide sequence ID" value="NZ_PVXQ01000015.1"/>
</dbReference>
<evidence type="ECO:0000313" key="2">
    <source>
        <dbReference type="EMBL" id="PRR82548.1"/>
    </source>
</evidence>